<gene>
    <name evidence="10" type="ORF">GCM10023205_20450</name>
</gene>
<protein>
    <submittedName>
        <fullName evidence="10">ABC transporter permease</fullName>
    </submittedName>
</protein>
<comment type="subcellular location">
    <subcellularLocation>
        <location evidence="1">Cell membrane</location>
        <topology evidence="1">Multi-pass membrane protein</topology>
    </subcellularLocation>
</comment>
<dbReference type="EMBL" id="BAABHS010000006">
    <property type="protein sequence ID" value="GAA4957895.1"/>
    <property type="molecule type" value="Genomic_DNA"/>
</dbReference>
<keyword evidence="2" id="KW-1003">Cell membrane</keyword>
<evidence type="ECO:0000256" key="2">
    <source>
        <dbReference type="ARBA" id="ARBA00022475"/>
    </source>
</evidence>
<sequence length="401" mass="40655">MTTTTYHPSRLRPRDIAAVGAVGLRTRPMRVFLSALGIAIGIAAMTAVAGISASSRADLDARLAALGTNLLTVAPGNALSGGTASLPLDAPAMISRIGPVRQVAATGAVKNAKVYRNDRIPAAESGGLSVQAADLKLPETVGARLAGGTWLNAATERYPAAVLGATAADRLGIGRAGPDMRVYLAGRWFTVVGILDPVPLAPELDSAALVGQPAAAAYLGFDGHPTTVYTRTADSAVAAVRDVLARTANPRNPNEVKVSRPSDALAARQATDEAFTGLLLGLGAVALLVGGVGVANTMVITVLERRGEIGLRRALGATRGQIRGQFLVESLMLSALGGLAGVTLGMAVTTGYASTRNWDAVIPAWATAGGLGATLVIGAVAGLYPAVRASRLPPTEALAAV</sequence>
<feature type="domain" description="ABC3 transporter permease C-terminal" evidence="8">
    <location>
        <begin position="282"/>
        <end position="394"/>
    </location>
</feature>
<feature type="transmembrane region" description="Helical" evidence="7">
    <location>
        <begin position="278"/>
        <end position="303"/>
    </location>
</feature>
<accession>A0ABP9GZV7</accession>
<feature type="transmembrane region" description="Helical" evidence="7">
    <location>
        <begin position="31"/>
        <end position="53"/>
    </location>
</feature>
<evidence type="ECO:0000256" key="4">
    <source>
        <dbReference type="ARBA" id="ARBA00022989"/>
    </source>
</evidence>
<evidence type="ECO:0000256" key="6">
    <source>
        <dbReference type="ARBA" id="ARBA00038076"/>
    </source>
</evidence>
<feature type="domain" description="MacB-like periplasmic core" evidence="9">
    <location>
        <begin position="32"/>
        <end position="242"/>
    </location>
</feature>
<dbReference type="Proteomes" id="UP001500466">
    <property type="component" value="Unassembled WGS sequence"/>
</dbReference>
<dbReference type="InterPro" id="IPR025857">
    <property type="entry name" value="MacB_PCD"/>
</dbReference>
<dbReference type="InterPro" id="IPR003838">
    <property type="entry name" value="ABC3_permease_C"/>
</dbReference>
<keyword evidence="5 7" id="KW-0472">Membrane</keyword>
<evidence type="ECO:0000259" key="8">
    <source>
        <dbReference type="Pfam" id="PF02687"/>
    </source>
</evidence>
<dbReference type="PANTHER" id="PTHR30572">
    <property type="entry name" value="MEMBRANE COMPONENT OF TRANSPORTER-RELATED"/>
    <property type="match status" value="1"/>
</dbReference>
<dbReference type="Pfam" id="PF12704">
    <property type="entry name" value="MacB_PCD"/>
    <property type="match status" value="1"/>
</dbReference>
<dbReference type="RefSeq" id="WP_345675037.1">
    <property type="nucleotide sequence ID" value="NZ_BAABHS010000006.1"/>
</dbReference>
<evidence type="ECO:0000313" key="11">
    <source>
        <dbReference type="Proteomes" id="UP001500466"/>
    </source>
</evidence>
<comment type="similarity">
    <text evidence="6">Belongs to the ABC-4 integral membrane protein family.</text>
</comment>
<name>A0ABP9GZV7_9ACTN</name>
<keyword evidence="11" id="KW-1185">Reference proteome</keyword>
<proteinExistence type="inferred from homology"/>
<dbReference type="InterPro" id="IPR050250">
    <property type="entry name" value="Macrolide_Exporter_MacB"/>
</dbReference>
<evidence type="ECO:0000259" key="9">
    <source>
        <dbReference type="Pfam" id="PF12704"/>
    </source>
</evidence>
<feature type="transmembrane region" description="Helical" evidence="7">
    <location>
        <begin position="360"/>
        <end position="384"/>
    </location>
</feature>
<organism evidence="10 11">
    <name type="scientific">Yinghuangia aomiensis</name>
    <dbReference type="NCBI Taxonomy" id="676205"/>
    <lineage>
        <taxon>Bacteria</taxon>
        <taxon>Bacillati</taxon>
        <taxon>Actinomycetota</taxon>
        <taxon>Actinomycetes</taxon>
        <taxon>Kitasatosporales</taxon>
        <taxon>Streptomycetaceae</taxon>
        <taxon>Yinghuangia</taxon>
    </lineage>
</organism>
<keyword evidence="3 7" id="KW-0812">Transmembrane</keyword>
<evidence type="ECO:0000256" key="5">
    <source>
        <dbReference type="ARBA" id="ARBA00023136"/>
    </source>
</evidence>
<keyword evidence="4 7" id="KW-1133">Transmembrane helix</keyword>
<evidence type="ECO:0000256" key="1">
    <source>
        <dbReference type="ARBA" id="ARBA00004651"/>
    </source>
</evidence>
<evidence type="ECO:0000256" key="3">
    <source>
        <dbReference type="ARBA" id="ARBA00022692"/>
    </source>
</evidence>
<dbReference type="PANTHER" id="PTHR30572:SF4">
    <property type="entry name" value="ABC TRANSPORTER PERMEASE YTRF"/>
    <property type="match status" value="1"/>
</dbReference>
<reference evidence="11" key="1">
    <citation type="journal article" date="2019" name="Int. J. Syst. Evol. Microbiol.">
        <title>The Global Catalogue of Microorganisms (GCM) 10K type strain sequencing project: providing services to taxonomists for standard genome sequencing and annotation.</title>
        <authorList>
            <consortium name="The Broad Institute Genomics Platform"/>
            <consortium name="The Broad Institute Genome Sequencing Center for Infectious Disease"/>
            <person name="Wu L."/>
            <person name="Ma J."/>
        </authorList>
    </citation>
    <scope>NUCLEOTIDE SEQUENCE [LARGE SCALE GENOMIC DNA]</scope>
    <source>
        <strain evidence="11">JCM 17986</strain>
    </source>
</reference>
<dbReference type="Pfam" id="PF02687">
    <property type="entry name" value="FtsX"/>
    <property type="match status" value="1"/>
</dbReference>
<comment type="caution">
    <text evidence="10">The sequence shown here is derived from an EMBL/GenBank/DDBJ whole genome shotgun (WGS) entry which is preliminary data.</text>
</comment>
<evidence type="ECO:0000256" key="7">
    <source>
        <dbReference type="SAM" id="Phobius"/>
    </source>
</evidence>
<evidence type="ECO:0000313" key="10">
    <source>
        <dbReference type="EMBL" id="GAA4957895.1"/>
    </source>
</evidence>
<feature type="transmembrane region" description="Helical" evidence="7">
    <location>
        <begin position="324"/>
        <end position="348"/>
    </location>
</feature>